<reference evidence="3 4" key="1">
    <citation type="submission" date="2016-09" db="EMBL/GenBank/DDBJ databases">
        <title>Extensive genetic diversity and differential bi-allelic expression allows diatom success in the polar Southern Ocean.</title>
        <authorList>
            <consortium name="DOE Joint Genome Institute"/>
            <person name="Mock T."/>
            <person name="Otillar R.P."/>
            <person name="Strauss J."/>
            <person name="Dupont C."/>
            <person name="Frickenhaus S."/>
            <person name="Maumus F."/>
            <person name="Mcmullan M."/>
            <person name="Sanges R."/>
            <person name="Schmutz J."/>
            <person name="Toseland A."/>
            <person name="Valas R."/>
            <person name="Veluchamy A."/>
            <person name="Ward B.J."/>
            <person name="Allen A."/>
            <person name="Barry K."/>
            <person name="Falciatore A."/>
            <person name="Ferrante M."/>
            <person name="Fortunato A.E."/>
            <person name="Gloeckner G."/>
            <person name="Gruber A."/>
            <person name="Hipkin R."/>
            <person name="Janech M."/>
            <person name="Kroth P."/>
            <person name="Leese F."/>
            <person name="Lindquist E."/>
            <person name="Lyon B.R."/>
            <person name="Martin J."/>
            <person name="Mayer C."/>
            <person name="Parker M."/>
            <person name="Quesneville H."/>
            <person name="Raymond J."/>
            <person name="Uhlig C."/>
            <person name="Valentin K.U."/>
            <person name="Worden A.Z."/>
            <person name="Armbrust E.V."/>
            <person name="Bowler C."/>
            <person name="Green B."/>
            <person name="Moulton V."/>
            <person name="Van Oosterhout C."/>
            <person name="Grigoriev I."/>
        </authorList>
    </citation>
    <scope>NUCLEOTIDE SEQUENCE [LARGE SCALE GENOMIC DNA]</scope>
    <source>
        <strain evidence="3 4">CCMP1102</strain>
    </source>
</reference>
<name>A0A1E7F128_9STRA</name>
<evidence type="ECO:0000259" key="2">
    <source>
        <dbReference type="PROSITE" id="PS50280"/>
    </source>
</evidence>
<feature type="domain" description="SET" evidence="2">
    <location>
        <begin position="109"/>
        <end position="273"/>
    </location>
</feature>
<dbReference type="InterPro" id="IPR046341">
    <property type="entry name" value="SET_dom_sf"/>
</dbReference>
<evidence type="ECO:0000313" key="3">
    <source>
        <dbReference type="EMBL" id="OEU11503.1"/>
    </source>
</evidence>
<dbReference type="OrthoDB" id="43693at2759"/>
<evidence type="ECO:0000256" key="1">
    <source>
        <dbReference type="SAM" id="MobiDB-lite"/>
    </source>
</evidence>
<dbReference type="AlphaFoldDB" id="A0A1E7F128"/>
<gene>
    <name evidence="3" type="ORF">FRACYDRAFT_245546</name>
</gene>
<protein>
    <recommendedName>
        <fullName evidence="2">SET domain-containing protein</fullName>
    </recommendedName>
</protein>
<dbReference type="PROSITE" id="PS50280">
    <property type="entry name" value="SET"/>
    <property type="match status" value="1"/>
</dbReference>
<dbReference type="Pfam" id="PF00856">
    <property type="entry name" value="SET"/>
    <property type="match status" value="1"/>
</dbReference>
<dbReference type="Proteomes" id="UP000095751">
    <property type="component" value="Unassembled WGS sequence"/>
</dbReference>
<sequence length="302" mass="35025">MIYSSSLSWKSMKTIMTTATNRAIHPFVSSSSSLKSSLHPRYYRSYHSCSSTKTIIQRTTIRTRLNAHTDNNNNNNNDNNNIVNTLEMSLDWNNRIGLQDQYTLKEKGWKVHVDWRLTPFGAGLFSKEDIPAGTILRKGILGVNLKEFTSIADIDEFCNQQRRPKQRHNHNMNDDDDVEQQQQQETISRLNYVKDYLWGFNKDADERGYYNDQKQDNNGNDHNNSRFFGMWIPGNGLNHNEDPNTVYKSTKEGIDLIALVDIGINDELFDDYRRHGSSSLWLKEFAHQKNVTLNFADCNDFV</sequence>
<dbReference type="SUPFAM" id="SSF82199">
    <property type="entry name" value="SET domain"/>
    <property type="match status" value="1"/>
</dbReference>
<dbReference type="EMBL" id="KV784367">
    <property type="protein sequence ID" value="OEU11503.1"/>
    <property type="molecule type" value="Genomic_DNA"/>
</dbReference>
<dbReference type="InParanoid" id="A0A1E7F128"/>
<keyword evidence="4" id="KW-1185">Reference proteome</keyword>
<dbReference type="Gene3D" id="2.170.270.10">
    <property type="entry name" value="SET domain"/>
    <property type="match status" value="1"/>
</dbReference>
<accession>A0A1E7F128</accession>
<feature type="region of interest" description="Disordered" evidence="1">
    <location>
        <begin position="163"/>
        <end position="185"/>
    </location>
</feature>
<organism evidence="3 4">
    <name type="scientific">Fragilariopsis cylindrus CCMP1102</name>
    <dbReference type="NCBI Taxonomy" id="635003"/>
    <lineage>
        <taxon>Eukaryota</taxon>
        <taxon>Sar</taxon>
        <taxon>Stramenopiles</taxon>
        <taxon>Ochrophyta</taxon>
        <taxon>Bacillariophyta</taxon>
        <taxon>Bacillariophyceae</taxon>
        <taxon>Bacillariophycidae</taxon>
        <taxon>Bacillariales</taxon>
        <taxon>Bacillariaceae</taxon>
        <taxon>Fragilariopsis</taxon>
    </lineage>
</organism>
<dbReference type="KEGG" id="fcy:FRACYDRAFT_245546"/>
<proteinExistence type="predicted"/>
<evidence type="ECO:0000313" key="4">
    <source>
        <dbReference type="Proteomes" id="UP000095751"/>
    </source>
</evidence>
<dbReference type="InterPro" id="IPR001214">
    <property type="entry name" value="SET_dom"/>
</dbReference>